<dbReference type="AlphaFoldDB" id="A0A1X0YEF8"/>
<dbReference type="GO" id="GO:0046872">
    <property type="term" value="F:metal ion binding"/>
    <property type="evidence" value="ECO:0007669"/>
    <property type="project" value="UniProtKB-KW"/>
</dbReference>
<protein>
    <recommendedName>
        <fullName evidence="7">Radical SAM core domain-containing protein</fullName>
    </recommendedName>
</protein>
<organism evidence="8 9">
    <name type="scientific">Geothermobacter hydrogeniphilus</name>
    <dbReference type="NCBI Taxonomy" id="1969733"/>
    <lineage>
        <taxon>Bacteria</taxon>
        <taxon>Pseudomonadati</taxon>
        <taxon>Thermodesulfobacteriota</taxon>
        <taxon>Desulfuromonadia</taxon>
        <taxon>Desulfuromonadales</taxon>
        <taxon>Geothermobacteraceae</taxon>
        <taxon>Geothermobacter</taxon>
    </lineage>
</organism>
<dbReference type="InterPro" id="IPR007197">
    <property type="entry name" value="rSAM"/>
</dbReference>
<dbReference type="Pfam" id="PF13186">
    <property type="entry name" value="SPASM"/>
    <property type="match status" value="1"/>
</dbReference>
<evidence type="ECO:0000313" key="9">
    <source>
        <dbReference type="Proteomes" id="UP000193136"/>
    </source>
</evidence>
<keyword evidence="5" id="KW-0408">Iron</keyword>
<dbReference type="EMBL" id="NAAD01000001">
    <property type="protein sequence ID" value="ORJ63482.1"/>
    <property type="molecule type" value="Genomic_DNA"/>
</dbReference>
<comment type="cofactor">
    <cofactor evidence="1">
        <name>[4Fe-4S] cluster</name>
        <dbReference type="ChEBI" id="CHEBI:49883"/>
    </cofactor>
</comment>
<dbReference type="Proteomes" id="UP000193136">
    <property type="component" value="Unassembled WGS sequence"/>
</dbReference>
<evidence type="ECO:0000256" key="6">
    <source>
        <dbReference type="ARBA" id="ARBA00023014"/>
    </source>
</evidence>
<evidence type="ECO:0000256" key="2">
    <source>
        <dbReference type="ARBA" id="ARBA00022485"/>
    </source>
</evidence>
<gene>
    <name evidence="8" type="ORF">B5V00_01045</name>
</gene>
<evidence type="ECO:0000313" key="8">
    <source>
        <dbReference type="EMBL" id="ORJ63482.1"/>
    </source>
</evidence>
<keyword evidence="3" id="KW-0949">S-adenosyl-L-methionine</keyword>
<dbReference type="PROSITE" id="PS51918">
    <property type="entry name" value="RADICAL_SAM"/>
    <property type="match status" value="1"/>
</dbReference>
<dbReference type="GO" id="GO:0003824">
    <property type="term" value="F:catalytic activity"/>
    <property type="evidence" value="ECO:0007669"/>
    <property type="project" value="InterPro"/>
</dbReference>
<sequence>MTVTTTTETEKVTDYSRRGDIDAYLGQLQGEAFRRYRKEWRQAEKELRFFPYPLFLVVETVNTCNLSCAMCFRSRTPSPQPAMMSLDDYRRLIREAGRLGCPSLSLNLNNEPLLDPLLVERVALAREAGFIDIRLNTNGILLTPEKSRALIAAGLTRLSVSIDAASEETYRRIRTGGDYRRLLNNLEAFVAIRDELQAVLPVLRCTLVKIRENEHEVDAFINDWQQRADYVSIQSYVPHSNDDESMTLHPDQQAKSANVTCSQPFERLVVTVDGNVLPCCSPQGAEIVLGRWDDTGLAKIWTGPQAMNLRRMMRSRCWHDHPVCSSCLNGTFDGHENQETALPEKETT</sequence>
<dbReference type="PANTHER" id="PTHR11228:SF34">
    <property type="entry name" value="TUNGSTEN-CONTAINING ALDEHYDE FERREDOXIN OXIDOREDUCTASE COFACTOR MODIFYING PROTEIN"/>
    <property type="match status" value="1"/>
</dbReference>
<dbReference type="SFLD" id="SFLDS00029">
    <property type="entry name" value="Radical_SAM"/>
    <property type="match status" value="1"/>
</dbReference>
<dbReference type="GO" id="GO:0051536">
    <property type="term" value="F:iron-sulfur cluster binding"/>
    <property type="evidence" value="ECO:0007669"/>
    <property type="project" value="UniProtKB-KW"/>
</dbReference>
<keyword evidence="6" id="KW-0411">Iron-sulfur</keyword>
<evidence type="ECO:0000256" key="3">
    <source>
        <dbReference type="ARBA" id="ARBA00022691"/>
    </source>
</evidence>
<evidence type="ECO:0000256" key="1">
    <source>
        <dbReference type="ARBA" id="ARBA00001966"/>
    </source>
</evidence>
<dbReference type="CDD" id="cd21109">
    <property type="entry name" value="SPASM"/>
    <property type="match status" value="1"/>
</dbReference>
<dbReference type="STRING" id="1969733.B5V00_01045"/>
<keyword evidence="4" id="KW-0479">Metal-binding</keyword>
<dbReference type="PANTHER" id="PTHR11228">
    <property type="entry name" value="RADICAL SAM DOMAIN PROTEIN"/>
    <property type="match status" value="1"/>
</dbReference>
<dbReference type="InterPro" id="IPR058240">
    <property type="entry name" value="rSAM_sf"/>
</dbReference>
<evidence type="ECO:0000256" key="4">
    <source>
        <dbReference type="ARBA" id="ARBA00022723"/>
    </source>
</evidence>
<accession>A0A1X0YEF8</accession>
<name>A0A1X0YEF8_9BACT</name>
<keyword evidence="2" id="KW-0004">4Fe-4S</keyword>
<dbReference type="InterPro" id="IPR050377">
    <property type="entry name" value="Radical_SAM_PqqE_MftC-like"/>
</dbReference>
<reference evidence="8 9" key="1">
    <citation type="submission" date="2017-03" db="EMBL/GenBank/DDBJ databases">
        <title>Genome sequence of Geothermobacter sp. EPR-M, Deep-Sea Iron Reducer.</title>
        <authorList>
            <person name="Tully B."/>
            <person name="Savalia P."/>
            <person name="Abuyen K."/>
            <person name="Baughan C."/>
            <person name="Romero E."/>
            <person name="Ronkowski C."/>
            <person name="Torres B."/>
            <person name="Tremblay J."/>
            <person name="Trujillo A."/>
            <person name="Tyler M."/>
            <person name="Perez-Rodriguez I."/>
            <person name="Amend J."/>
        </authorList>
    </citation>
    <scope>NUCLEOTIDE SEQUENCE [LARGE SCALE GENOMIC DNA]</scope>
    <source>
        <strain evidence="8 9">EPR-M</strain>
    </source>
</reference>
<dbReference type="InterPro" id="IPR013785">
    <property type="entry name" value="Aldolase_TIM"/>
</dbReference>
<dbReference type="RefSeq" id="WP_085008617.1">
    <property type="nucleotide sequence ID" value="NZ_NAAD01000001.1"/>
</dbReference>
<proteinExistence type="predicted"/>
<dbReference type="InterPro" id="IPR034391">
    <property type="entry name" value="AdoMet-like_SPASM_containing"/>
</dbReference>
<dbReference type="SFLD" id="SFLDG01387">
    <property type="entry name" value="BtrN-like_SPASM_domain_contain"/>
    <property type="match status" value="1"/>
</dbReference>
<evidence type="ECO:0000259" key="7">
    <source>
        <dbReference type="PROSITE" id="PS51918"/>
    </source>
</evidence>
<feature type="domain" description="Radical SAM core" evidence="7">
    <location>
        <begin position="50"/>
        <end position="278"/>
    </location>
</feature>
<dbReference type="InterPro" id="IPR006638">
    <property type="entry name" value="Elp3/MiaA/NifB-like_rSAM"/>
</dbReference>
<dbReference type="SUPFAM" id="SSF102114">
    <property type="entry name" value="Radical SAM enzymes"/>
    <property type="match status" value="1"/>
</dbReference>
<dbReference type="InterPro" id="IPR023885">
    <property type="entry name" value="4Fe4S-binding_SPASM_dom"/>
</dbReference>
<dbReference type="SMART" id="SM00729">
    <property type="entry name" value="Elp3"/>
    <property type="match status" value="1"/>
</dbReference>
<dbReference type="OrthoDB" id="8666056at2"/>
<comment type="caution">
    <text evidence="8">The sequence shown here is derived from an EMBL/GenBank/DDBJ whole genome shotgun (WGS) entry which is preliminary data.</text>
</comment>
<dbReference type="Gene3D" id="3.20.20.70">
    <property type="entry name" value="Aldolase class I"/>
    <property type="match status" value="1"/>
</dbReference>
<dbReference type="SFLD" id="SFLDG01067">
    <property type="entry name" value="SPASM/twitch_domain_containing"/>
    <property type="match status" value="1"/>
</dbReference>
<dbReference type="Pfam" id="PF04055">
    <property type="entry name" value="Radical_SAM"/>
    <property type="match status" value="1"/>
</dbReference>
<evidence type="ECO:0000256" key="5">
    <source>
        <dbReference type="ARBA" id="ARBA00023004"/>
    </source>
</evidence>
<dbReference type="CDD" id="cd01335">
    <property type="entry name" value="Radical_SAM"/>
    <property type="match status" value="1"/>
</dbReference>
<keyword evidence="9" id="KW-1185">Reference proteome</keyword>